<organism evidence="2 3">
    <name type="scientific">Microbacterium flavum</name>
    <dbReference type="NCBI Taxonomy" id="415216"/>
    <lineage>
        <taxon>Bacteria</taxon>
        <taxon>Bacillati</taxon>
        <taxon>Actinomycetota</taxon>
        <taxon>Actinomycetes</taxon>
        <taxon>Micrococcales</taxon>
        <taxon>Microbacteriaceae</taxon>
        <taxon>Microbacterium</taxon>
    </lineage>
</organism>
<evidence type="ECO:0000313" key="2">
    <source>
        <dbReference type="EMBL" id="MBT8797001.1"/>
    </source>
</evidence>
<accession>A0ABS5XSR5</accession>
<name>A0ABS5XSR5_9MICO</name>
<dbReference type="EMBL" id="JAFLHG010000002">
    <property type="protein sequence ID" value="MBT8797001.1"/>
    <property type="molecule type" value="Genomic_DNA"/>
</dbReference>
<protein>
    <submittedName>
        <fullName evidence="2">2'-5' RNA ligase family protein</fullName>
    </submittedName>
</protein>
<dbReference type="Gene3D" id="3.90.1140.10">
    <property type="entry name" value="Cyclic phosphodiesterase"/>
    <property type="match status" value="1"/>
</dbReference>
<dbReference type="GO" id="GO:0016874">
    <property type="term" value="F:ligase activity"/>
    <property type="evidence" value="ECO:0007669"/>
    <property type="project" value="UniProtKB-KW"/>
</dbReference>
<reference evidence="2 3" key="1">
    <citation type="submission" date="2021-03" db="EMBL/GenBank/DDBJ databases">
        <title>Microbacterium pauli sp. nov., isolated from microfiltered milk.</title>
        <authorList>
            <person name="Bellassi P."/>
            <person name="Fontana A."/>
            <person name="Callegari M.L."/>
            <person name="Lorenzo M."/>
            <person name="Cappa F."/>
        </authorList>
    </citation>
    <scope>NUCLEOTIDE SEQUENCE [LARGE SCALE GENOMIC DNA]</scope>
    <source>
        <strain evidence="2 3">DSM 18909</strain>
    </source>
</reference>
<keyword evidence="2" id="KW-0436">Ligase</keyword>
<keyword evidence="3" id="KW-1185">Reference proteome</keyword>
<dbReference type="Proteomes" id="UP000740605">
    <property type="component" value="Unassembled WGS sequence"/>
</dbReference>
<dbReference type="Pfam" id="PF13563">
    <property type="entry name" value="2_5_RNA_ligase2"/>
    <property type="match status" value="1"/>
</dbReference>
<sequence length="205" mass="21884">MADVVSIELLFDAETESVVRADWERLAAAGHSSLAAHRAPSNRPHLTLLARPAGRHAPRATAFAGAAALLPVTILLAEPIVFAHGDRGVLARRVVPTPELRMLQATVHSAAEARIREEIGTREGGFPAIRPPERRNPPESFHTSPGEWMPHVTLARRLRLSALDDALALLADPGEEGPPLAGVGEGLRHWDGSARVVTPIEPVAG</sequence>
<gene>
    <name evidence="2" type="ORF">J0P97_02795</name>
</gene>
<evidence type="ECO:0000313" key="3">
    <source>
        <dbReference type="Proteomes" id="UP000740605"/>
    </source>
</evidence>
<dbReference type="InterPro" id="IPR009097">
    <property type="entry name" value="Cyclic_Pdiesterase"/>
</dbReference>
<comment type="caution">
    <text evidence="2">The sequence shown here is derived from an EMBL/GenBank/DDBJ whole genome shotgun (WGS) entry which is preliminary data.</text>
</comment>
<dbReference type="RefSeq" id="WP_215486252.1">
    <property type="nucleotide sequence ID" value="NZ_BAAAPJ010000001.1"/>
</dbReference>
<proteinExistence type="predicted"/>
<evidence type="ECO:0000256" key="1">
    <source>
        <dbReference type="SAM" id="MobiDB-lite"/>
    </source>
</evidence>
<feature type="region of interest" description="Disordered" evidence="1">
    <location>
        <begin position="120"/>
        <end position="147"/>
    </location>
</feature>
<dbReference type="SUPFAM" id="SSF55144">
    <property type="entry name" value="LigT-like"/>
    <property type="match status" value="1"/>
</dbReference>